<feature type="domain" description="TonB-dependent receptor-like beta-barrel" evidence="17">
    <location>
        <begin position="234"/>
        <end position="658"/>
    </location>
</feature>
<dbReference type="InterPro" id="IPR039426">
    <property type="entry name" value="TonB-dep_rcpt-like"/>
</dbReference>
<evidence type="ECO:0000256" key="1">
    <source>
        <dbReference type="ARBA" id="ARBA00004571"/>
    </source>
</evidence>
<keyword evidence="4 14" id="KW-1134">Transmembrane beta strand</keyword>
<dbReference type="Pfam" id="PF07715">
    <property type="entry name" value="Plug"/>
    <property type="match status" value="1"/>
</dbReference>
<keyword evidence="11 14" id="KW-0472">Membrane</keyword>
<gene>
    <name evidence="19" type="ORF">HBJ55_14850</name>
</gene>
<evidence type="ECO:0000259" key="18">
    <source>
        <dbReference type="Pfam" id="PF07715"/>
    </source>
</evidence>
<evidence type="ECO:0000259" key="17">
    <source>
        <dbReference type="Pfam" id="PF00593"/>
    </source>
</evidence>
<dbReference type="PROSITE" id="PS52016">
    <property type="entry name" value="TONB_DEPENDENT_REC_3"/>
    <property type="match status" value="1"/>
</dbReference>
<dbReference type="RefSeq" id="WP_167116471.1">
    <property type="nucleotide sequence ID" value="NZ_JAAQTO010000041.1"/>
</dbReference>
<evidence type="ECO:0000313" key="19">
    <source>
        <dbReference type="EMBL" id="NIC06705.1"/>
    </source>
</evidence>
<comment type="caution">
    <text evidence="19">The sequence shown here is derived from an EMBL/GenBank/DDBJ whole genome shotgun (WGS) entry which is preliminary data.</text>
</comment>
<sequence length="687" mass="76885">MSNLLPCSRPTALAEAVRLALGLTMGGVLIGMATPALAQEETLETDTLVVVGAALKVASPLVETPRPVSLVEREELDERNVQRLDETFRYRSGVLAGHYGADNNTDWFKVRGFDQATYQDGLRIYREGYFQWLPEPYGLERVEIFKGPASILYGEAPSGGLVNAVSKRPTAESRGEIEVQGGNRNHRQFAFDSSGPATEAGDVRYRVVGLYKERDGDLSDTDNERFYLAPSFEWDLSDHTWLTVLASFQRDDGIPVNPFKLPYGTVHDTPFGRVDPQTNYGAPEYDKDEHTQTAIGYEFRHAVDDTWNFEQDFRYSHLDLDLRSTYMMMQNGERTASRGHLQRDGEIDSFTIDNRLVGKWYTDRMENTLLLGVDYQDLNLNSREFDNFFYDSVDIFDPQSDIAPVPGDQLTGRRIDKDQLGLYLQDQLRVDDRWVLLGSVRYDNADVRNESEGLNVTVDETQASTSFSGGIMYLGEKGLNPYLSYTESFQPIATTDASGAVFEEVEGKQWELGIKYAPSNWDGYVTAAVFDLEESNSFATAPGGYQTQEGERTAAGFELESVGYITDNLQLSAAYTYTDARNAEDNRAALIPRHMASAWINYDFANSGLNGLQVAAGVRHVGQSVDGSTTVPDYTVGDAMVSYAINQNWTAQINVNNVTNEEYVASCDFWCYYGESRSVIGSLSYRW</sequence>
<evidence type="ECO:0000256" key="11">
    <source>
        <dbReference type="ARBA" id="ARBA00023136"/>
    </source>
</evidence>
<keyword evidence="20" id="KW-1185">Reference proteome</keyword>
<keyword evidence="6 14" id="KW-0812">Transmembrane</keyword>
<protein>
    <submittedName>
        <fullName evidence="19">TonB-dependent siderophore receptor</fullName>
    </submittedName>
</protein>
<evidence type="ECO:0000256" key="14">
    <source>
        <dbReference type="PROSITE-ProRule" id="PRU01360"/>
    </source>
</evidence>
<feature type="domain" description="TonB-dependent receptor plug" evidence="18">
    <location>
        <begin position="61"/>
        <end position="160"/>
    </location>
</feature>
<dbReference type="PANTHER" id="PTHR32552:SF68">
    <property type="entry name" value="FERRICHROME OUTER MEMBRANE TRANSPORTER_PHAGE RECEPTOR"/>
    <property type="match status" value="1"/>
</dbReference>
<dbReference type="InterPro" id="IPR036942">
    <property type="entry name" value="Beta-barrel_TonB_sf"/>
</dbReference>
<dbReference type="CDD" id="cd01347">
    <property type="entry name" value="ligand_gated_channel"/>
    <property type="match status" value="1"/>
</dbReference>
<dbReference type="InterPro" id="IPR000531">
    <property type="entry name" value="Beta-barrel_TonB"/>
</dbReference>
<evidence type="ECO:0000256" key="3">
    <source>
        <dbReference type="ARBA" id="ARBA00022448"/>
    </source>
</evidence>
<reference evidence="19 20" key="1">
    <citation type="submission" date="2020-03" db="EMBL/GenBank/DDBJ databases">
        <title>Identification of Halomonas strains.</title>
        <authorList>
            <person name="Xiao Z."/>
            <person name="Dong F."/>
            <person name="Wang Z."/>
            <person name="Zhao J.-Y."/>
        </authorList>
    </citation>
    <scope>NUCLEOTIDE SEQUENCE [LARGE SCALE GENOMIC DNA]</scope>
    <source>
        <strain evidence="19 20">DX6</strain>
    </source>
</reference>
<dbReference type="InterPro" id="IPR010916">
    <property type="entry name" value="TonB_box_CS"/>
</dbReference>
<evidence type="ECO:0000256" key="12">
    <source>
        <dbReference type="ARBA" id="ARBA00023170"/>
    </source>
</evidence>
<dbReference type="Pfam" id="PF00593">
    <property type="entry name" value="TonB_dep_Rec_b-barrel"/>
    <property type="match status" value="1"/>
</dbReference>
<dbReference type="InterPro" id="IPR012910">
    <property type="entry name" value="Plug_dom"/>
</dbReference>
<evidence type="ECO:0000256" key="15">
    <source>
        <dbReference type="PROSITE-ProRule" id="PRU10143"/>
    </source>
</evidence>
<dbReference type="PANTHER" id="PTHR32552">
    <property type="entry name" value="FERRICHROME IRON RECEPTOR-RELATED"/>
    <property type="match status" value="1"/>
</dbReference>
<keyword evidence="5" id="KW-0410">Iron transport</keyword>
<comment type="similarity">
    <text evidence="2 14 16">Belongs to the TonB-dependent receptor family.</text>
</comment>
<evidence type="ECO:0000313" key="20">
    <source>
        <dbReference type="Proteomes" id="UP001318321"/>
    </source>
</evidence>
<keyword evidence="12 19" id="KW-0675">Receptor</keyword>
<dbReference type="PROSITE" id="PS00430">
    <property type="entry name" value="TONB_DEPENDENT_REC_1"/>
    <property type="match status" value="1"/>
</dbReference>
<evidence type="ECO:0000256" key="9">
    <source>
        <dbReference type="ARBA" id="ARBA00023065"/>
    </source>
</evidence>
<comment type="subcellular location">
    <subcellularLocation>
        <location evidence="1 14">Cell outer membrane</location>
        <topology evidence="1 14">Multi-pass membrane protein</topology>
    </subcellularLocation>
</comment>
<keyword evidence="8" id="KW-0408">Iron</keyword>
<keyword evidence="10 15" id="KW-0798">TonB box</keyword>
<evidence type="ECO:0000256" key="2">
    <source>
        <dbReference type="ARBA" id="ARBA00009810"/>
    </source>
</evidence>
<feature type="short sequence motif" description="TonB box" evidence="15">
    <location>
        <begin position="47"/>
        <end position="53"/>
    </location>
</feature>
<dbReference type="Gene3D" id="2.170.130.10">
    <property type="entry name" value="TonB-dependent receptor, plug domain"/>
    <property type="match status" value="1"/>
</dbReference>
<dbReference type="SUPFAM" id="SSF56935">
    <property type="entry name" value="Porins"/>
    <property type="match status" value="1"/>
</dbReference>
<accession>A0ABX0PTX0</accession>
<evidence type="ECO:0000256" key="5">
    <source>
        <dbReference type="ARBA" id="ARBA00022496"/>
    </source>
</evidence>
<dbReference type="NCBIfam" id="TIGR01783">
    <property type="entry name" value="TonB-siderophor"/>
    <property type="match status" value="1"/>
</dbReference>
<organism evidence="19 20">
    <name type="scientific">Billgrantia bachuensis</name>
    <dbReference type="NCBI Taxonomy" id="2717286"/>
    <lineage>
        <taxon>Bacteria</taxon>
        <taxon>Pseudomonadati</taxon>
        <taxon>Pseudomonadota</taxon>
        <taxon>Gammaproteobacteria</taxon>
        <taxon>Oceanospirillales</taxon>
        <taxon>Halomonadaceae</taxon>
        <taxon>Billgrantia</taxon>
    </lineage>
</organism>
<evidence type="ECO:0000256" key="10">
    <source>
        <dbReference type="ARBA" id="ARBA00023077"/>
    </source>
</evidence>
<dbReference type="InterPro" id="IPR010105">
    <property type="entry name" value="TonB_sidphr_rcpt"/>
</dbReference>
<evidence type="ECO:0000256" key="16">
    <source>
        <dbReference type="RuleBase" id="RU003357"/>
    </source>
</evidence>
<evidence type="ECO:0000256" key="13">
    <source>
        <dbReference type="ARBA" id="ARBA00023237"/>
    </source>
</evidence>
<dbReference type="InterPro" id="IPR037066">
    <property type="entry name" value="Plug_dom_sf"/>
</dbReference>
<dbReference type="Proteomes" id="UP001318321">
    <property type="component" value="Unassembled WGS sequence"/>
</dbReference>
<keyword evidence="3 14" id="KW-0813">Transport</keyword>
<keyword evidence="7" id="KW-0732">Signal</keyword>
<evidence type="ECO:0000256" key="7">
    <source>
        <dbReference type="ARBA" id="ARBA00022729"/>
    </source>
</evidence>
<evidence type="ECO:0000256" key="8">
    <source>
        <dbReference type="ARBA" id="ARBA00023004"/>
    </source>
</evidence>
<dbReference type="Gene3D" id="2.40.170.20">
    <property type="entry name" value="TonB-dependent receptor, beta-barrel domain"/>
    <property type="match status" value="1"/>
</dbReference>
<keyword evidence="9" id="KW-0406">Ion transport</keyword>
<keyword evidence="13 14" id="KW-0998">Cell outer membrane</keyword>
<evidence type="ECO:0000256" key="4">
    <source>
        <dbReference type="ARBA" id="ARBA00022452"/>
    </source>
</evidence>
<name>A0ABX0PTX0_9GAMM</name>
<dbReference type="EMBL" id="JAAQTO010000041">
    <property type="protein sequence ID" value="NIC06705.1"/>
    <property type="molecule type" value="Genomic_DNA"/>
</dbReference>
<proteinExistence type="inferred from homology"/>
<evidence type="ECO:0000256" key="6">
    <source>
        <dbReference type="ARBA" id="ARBA00022692"/>
    </source>
</evidence>